<evidence type="ECO:0000313" key="4">
    <source>
        <dbReference type="EMBL" id="NOU59698.1"/>
    </source>
</evidence>
<dbReference type="SUPFAM" id="SSF49785">
    <property type="entry name" value="Galactose-binding domain-like"/>
    <property type="match status" value="1"/>
</dbReference>
<accession>A0ABX1WUB4</accession>
<evidence type="ECO:0000256" key="1">
    <source>
        <dbReference type="ARBA" id="ARBA00022801"/>
    </source>
</evidence>
<dbReference type="PANTHER" id="PTHR22901">
    <property type="entry name" value="SIALATE O-ACETYLESTERASE"/>
    <property type="match status" value="1"/>
</dbReference>
<evidence type="ECO:0000259" key="3">
    <source>
        <dbReference type="Pfam" id="PF03629"/>
    </source>
</evidence>
<feature type="domain" description="Sialate O-acetylesterase" evidence="3">
    <location>
        <begin position="439"/>
        <end position="543"/>
    </location>
</feature>
<dbReference type="SUPFAM" id="SSF52266">
    <property type="entry name" value="SGNH hydrolase"/>
    <property type="match status" value="1"/>
</dbReference>
<keyword evidence="2" id="KW-0732">Signal</keyword>
<sequence length="655" mass="73631">MKNTRYTNVILICLLSLLNTISMAQEIDMSPLFGEGMVLQRDKQIPVFGKASPNTKIIVTFRDQTESTISGADGKWMLKLKPEVYGGPDKMIIQAENEELVIQQVYVGEVWICSGQSNMEMPMLSNWAHVNNAEQEVLAAICPNIHLFKVERMASFQPIKDIKSNGWAVCSSESVADFSAVAYFFGRDLEHSLQMPIGLIQTAWGGTVAEAWTSSNGLKKINDFNEQLQAIETIGQSKIDLEKKYFEDLKSFFLESAKLDVGIQGVDTIFTSTELNDSDWVKMDLPGMVESTPIGPVDGAVWFRKTIQLSKEDIRDSMFLHIAAPDDEDETWFNAYKVGESKVWDEPRKYSLPDKIIKEGKNVITIRLTDLRGAGGFMGEASHFALTGENGFRMDLAQNWKCKLGYDLQSVKTIPVKPNEPNQPSVLYNGMIHPLIPYAFRGVIWYQGESNVGRADQYKELFPALITDWRKQWGGDDFEFLFVQLASYLKRNLHPVEDSWSELREAQRETQKLANTGMAVAIDLGDANDIHPGNKQDVGKRLALWARNKVYKENIPFCGPTLKSVSRKNSKLIIEFENCYKELKTSDNGKVRGFAVAGKDGVFHWAEAKINENKVILNSKMVAEPIAVRYAWSSNPDCNLINSANLPASPFEAKI</sequence>
<proteinExistence type="predicted"/>
<feature type="chain" id="PRO_5045579042" evidence="2">
    <location>
        <begin position="25"/>
        <end position="655"/>
    </location>
</feature>
<dbReference type="InterPro" id="IPR036514">
    <property type="entry name" value="SGNH_hydro_sf"/>
</dbReference>
<gene>
    <name evidence="4" type="ORF">ELS83_07690</name>
</gene>
<feature type="signal peptide" evidence="2">
    <location>
        <begin position="1"/>
        <end position="24"/>
    </location>
</feature>
<protein>
    <submittedName>
        <fullName evidence="4">9-O-acetylesterase</fullName>
    </submittedName>
</protein>
<evidence type="ECO:0000313" key="5">
    <source>
        <dbReference type="Proteomes" id="UP000732105"/>
    </source>
</evidence>
<dbReference type="Pfam" id="PF03629">
    <property type="entry name" value="SASA"/>
    <property type="match status" value="2"/>
</dbReference>
<dbReference type="EMBL" id="RZNH01000009">
    <property type="protein sequence ID" value="NOU59698.1"/>
    <property type="molecule type" value="Genomic_DNA"/>
</dbReference>
<dbReference type="Proteomes" id="UP000732105">
    <property type="component" value="Unassembled WGS sequence"/>
</dbReference>
<dbReference type="Gene3D" id="3.40.50.1110">
    <property type="entry name" value="SGNH hydrolase"/>
    <property type="match status" value="2"/>
</dbReference>
<dbReference type="InterPro" id="IPR039329">
    <property type="entry name" value="SIAE"/>
</dbReference>
<dbReference type="PANTHER" id="PTHR22901:SF0">
    <property type="entry name" value="SIALATE O-ACETYLESTERASE"/>
    <property type="match status" value="1"/>
</dbReference>
<dbReference type="InterPro" id="IPR005181">
    <property type="entry name" value="SASA"/>
</dbReference>
<comment type="caution">
    <text evidence="4">The sequence shown here is derived from an EMBL/GenBank/DDBJ whole genome shotgun (WGS) entry which is preliminary data.</text>
</comment>
<dbReference type="InterPro" id="IPR008979">
    <property type="entry name" value="Galactose-bd-like_sf"/>
</dbReference>
<feature type="domain" description="Sialate O-acetylesterase" evidence="3">
    <location>
        <begin position="109"/>
        <end position="229"/>
    </location>
</feature>
<name>A0ABX1WUB4_9BACT</name>
<organism evidence="4 5">
    <name type="scientific">Marinifilum caeruleilacunae</name>
    <dbReference type="NCBI Taxonomy" id="2499076"/>
    <lineage>
        <taxon>Bacteria</taxon>
        <taxon>Pseudomonadati</taxon>
        <taxon>Bacteroidota</taxon>
        <taxon>Bacteroidia</taxon>
        <taxon>Marinilabiliales</taxon>
        <taxon>Marinifilaceae</taxon>
    </lineage>
</organism>
<keyword evidence="1" id="KW-0378">Hydrolase</keyword>
<keyword evidence="5" id="KW-1185">Reference proteome</keyword>
<reference evidence="4 5" key="1">
    <citation type="submission" date="2018-12" db="EMBL/GenBank/DDBJ databases">
        <title>Marinifilum JC070 sp. nov., a marine bacterium isolated from Yongle Blue Hole in the South China Sea.</title>
        <authorList>
            <person name="Fu T."/>
        </authorList>
    </citation>
    <scope>NUCLEOTIDE SEQUENCE [LARGE SCALE GENOMIC DNA]</scope>
    <source>
        <strain evidence="4 5">JC070</strain>
    </source>
</reference>
<evidence type="ECO:0000256" key="2">
    <source>
        <dbReference type="SAM" id="SignalP"/>
    </source>
</evidence>
<dbReference type="RefSeq" id="WP_171594971.1">
    <property type="nucleotide sequence ID" value="NZ_RZNH01000009.1"/>
</dbReference>
<dbReference type="Gene3D" id="2.60.120.260">
    <property type="entry name" value="Galactose-binding domain-like"/>
    <property type="match status" value="1"/>
</dbReference>